<feature type="transmembrane region" description="Helical" evidence="1">
    <location>
        <begin position="197"/>
        <end position="218"/>
    </location>
</feature>
<dbReference type="CDD" id="cd03392">
    <property type="entry name" value="PAP2_like_2"/>
    <property type="match status" value="1"/>
</dbReference>
<comment type="caution">
    <text evidence="3">The sequence shown here is derived from an EMBL/GenBank/DDBJ whole genome shotgun (WGS) entry which is preliminary data.</text>
</comment>
<keyword evidence="4" id="KW-1185">Reference proteome</keyword>
<feature type="domain" description="Phosphatidic acid phosphatase type 2/haloperoxidase" evidence="2">
    <location>
        <begin position="101"/>
        <end position="212"/>
    </location>
</feature>
<keyword evidence="1" id="KW-0812">Transmembrane</keyword>
<protein>
    <submittedName>
        <fullName evidence="3">PAP2 family protein</fullName>
    </submittedName>
</protein>
<reference evidence="3 4" key="1">
    <citation type="submission" date="2018-08" db="EMBL/GenBank/DDBJ databases">
        <title>Chitinophagaceae sp. K23C18032701, a novel bacterium isolated from forest soil.</title>
        <authorList>
            <person name="Wang C."/>
        </authorList>
    </citation>
    <scope>NUCLEOTIDE SEQUENCE [LARGE SCALE GENOMIC DNA]</scope>
    <source>
        <strain evidence="3 4">K23C18032701</strain>
    </source>
</reference>
<evidence type="ECO:0000313" key="3">
    <source>
        <dbReference type="EMBL" id="RFM27040.1"/>
    </source>
</evidence>
<evidence type="ECO:0000313" key="4">
    <source>
        <dbReference type="Proteomes" id="UP000261284"/>
    </source>
</evidence>
<feature type="transmembrane region" description="Helical" evidence="1">
    <location>
        <begin position="166"/>
        <end position="191"/>
    </location>
</feature>
<feature type="transmembrane region" description="Helical" evidence="1">
    <location>
        <begin position="137"/>
        <end position="159"/>
    </location>
</feature>
<proteinExistence type="predicted"/>
<keyword evidence="1" id="KW-0472">Membrane</keyword>
<dbReference type="PANTHER" id="PTHR14969:SF13">
    <property type="entry name" value="AT30094P"/>
    <property type="match status" value="1"/>
</dbReference>
<evidence type="ECO:0000256" key="1">
    <source>
        <dbReference type="SAM" id="Phobius"/>
    </source>
</evidence>
<gene>
    <name evidence="3" type="ORF">DXN05_16350</name>
</gene>
<dbReference type="PANTHER" id="PTHR14969">
    <property type="entry name" value="SPHINGOSINE-1-PHOSPHATE PHOSPHOHYDROLASE"/>
    <property type="match status" value="1"/>
</dbReference>
<dbReference type="Gene3D" id="1.20.144.10">
    <property type="entry name" value="Phosphatidic acid phosphatase type 2/haloperoxidase"/>
    <property type="match status" value="2"/>
</dbReference>
<dbReference type="InterPro" id="IPR036938">
    <property type="entry name" value="PAP2/HPO_sf"/>
</dbReference>
<name>A0A3E1NGE9_9BACT</name>
<dbReference type="EMBL" id="QTJU01000006">
    <property type="protein sequence ID" value="RFM27040.1"/>
    <property type="molecule type" value="Genomic_DNA"/>
</dbReference>
<sequence length="224" mass="25063">MEKNAPAKSWLALFTLEFMLAVLLLLLSASVFGFIAHYCITVRDQNNFDHRIYILLTQHAGPALTRQVQRITFLGSGTVLAPAYLLIALILLLQKRKQLAAALIAIAGSSMLLNVILKNIYQRSRPALAHLDAVQGYSFPSGHSMGAFTFCGLIIFVIWKSRVPRWLQLISAILLSLLAILIGCSRIYLGVHFASDVLAGFFVTVLWLSLCFMLWQLAKHRHWV</sequence>
<organism evidence="3 4">
    <name type="scientific">Deminuibacter soli</name>
    <dbReference type="NCBI Taxonomy" id="2291815"/>
    <lineage>
        <taxon>Bacteria</taxon>
        <taxon>Pseudomonadati</taxon>
        <taxon>Bacteroidota</taxon>
        <taxon>Chitinophagia</taxon>
        <taxon>Chitinophagales</taxon>
        <taxon>Chitinophagaceae</taxon>
        <taxon>Deminuibacter</taxon>
    </lineage>
</organism>
<accession>A0A3E1NGE9</accession>
<dbReference type="RefSeq" id="WP_116848347.1">
    <property type="nucleotide sequence ID" value="NZ_QTJU01000006.1"/>
</dbReference>
<dbReference type="SUPFAM" id="SSF48317">
    <property type="entry name" value="Acid phosphatase/Vanadium-dependent haloperoxidase"/>
    <property type="match status" value="1"/>
</dbReference>
<feature type="transmembrane region" description="Helical" evidence="1">
    <location>
        <begin position="71"/>
        <end position="92"/>
    </location>
</feature>
<dbReference type="SMART" id="SM00014">
    <property type="entry name" value="acidPPc"/>
    <property type="match status" value="1"/>
</dbReference>
<dbReference type="InterPro" id="IPR000326">
    <property type="entry name" value="PAP2/HPO"/>
</dbReference>
<feature type="transmembrane region" description="Helical" evidence="1">
    <location>
        <begin position="99"/>
        <end position="117"/>
    </location>
</feature>
<dbReference type="OrthoDB" id="9773582at2"/>
<keyword evidence="1" id="KW-1133">Transmembrane helix</keyword>
<dbReference type="Pfam" id="PF01569">
    <property type="entry name" value="PAP2"/>
    <property type="match status" value="1"/>
</dbReference>
<feature type="transmembrane region" description="Helical" evidence="1">
    <location>
        <begin position="12"/>
        <end position="36"/>
    </location>
</feature>
<dbReference type="AlphaFoldDB" id="A0A3E1NGE9"/>
<evidence type="ECO:0000259" key="2">
    <source>
        <dbReference type="SMART" id="SM00014"/>
    </source>
</evidence>
<dbReference type="Proteomes" id="UP000261284">
    <property type="component" value="Unassembled WGS sequence"/>
</dbReference>